<dbReference type="InterPro" id="IPR010985">
    <property type="entry name" value="Ribbon_hlx_hlx"/>
</dbReference>
<dbReference type="Gene3D" id="1.20.5.780">
    <property type="entry name" value="Single helix bin"/>
    <property type="match status" value="1"/>
</dbReference>
<organism evidence="3 4">
    <name type="scientific">Thalassobacterium maritimum</name>
    <dbReference type="NCBI Taxonomy" id="3041265"/>
    <lineage>
        <taxon>Bacteria</taxon>
        <taxon>Pseudomonadati</taxon>
        <taxon>Verrucomicrobiota</taxon>
        <taxon>Opitutia</taxon>
        <taxon>Puniceicoccales</taxon>
        <taxon>Coraliomargaritaceae</taxon>
        <taxon>Thalassobacterium</taxon>
    </lineage>
</organism>
<dbReference type="Proteomes" id="UP001225316">
    <property type="component" value="Unassembled WGS sequence"/>
</dbReference>
<sequence length="102" mass="11557">MVTATEELKSERLVARISPSEKALIERAAEIEGRKVAPFAVTHLVNRARKIIQEAETIRLNEAESRNFVEALLAPPRKPTPEFKRAYKAYRDTVVSDVNPTR</sequence>
<dbReference type="RefSeq" id="WP_308949737.1">
    <property type="nucleotide sequence ID" value="NZ_JARXHW010000016.1"/>
</dbReference>
<accession>A0ABU1AWP3</accession>
<keyword evidence="1" id="KW-1277">Toxin-antitoxin system</keyword>
<comment type="similarity">
    <text evidence="2">Belongs to the TacA antitoxin family.</text>
</comment>
<dbReference type="PANTHER" id="PTHR35401:SF2">
    <property type="entry name" value="ABC-TYPE TRANSPORT SYSTEM"/>
    <property type="match status" value="1"/>
</dbReference>
<gene>
    <name evidence="3" type="ORF">QEH52_08570</name>
</gene>
<protein>
    <submittedName>
        <fullName evidence="3">DUF1778 domain-containing protein</fullName>
    </submittedName>
</protein>
<name>A0ABU1AWP3_9BACT</name>
<dbReference type="Pfam" id="PF08681">
    <property type="entry name" value="TacA1"/>
    <property type="match status" value="1"/>
</dbReference>
<dbReference type="SUPFAM" id="SSF47598">
    <property type="entry name" value="Ribbon-helix-helix"/>
    <property type="match status" value="1"/>
</dbReference>
<evidence type="ECO:0000313" key="3">
    <source>
        <dbReference type="EMBL" id="MDQ8207560.1"/>
    </source>
</evidence>
<proteinExistence type="inferred from homology"/>
<evidence type="ECO:0000256" key="2">
    <source>
        <dbReference type="ARBA" id="ARBA00049988"/>
    </source>
</evidence>
<dbReference type="PANTHER" id="PTHR35401">
    <property type="entry name" value="COPG FAMILY HELIX-TURN-HELIX PROTEIN-RELATED-RELATED"/>
    <property type="match status" value="1"/>
</dbReference>
<dbReference type="InterPro" id="IPR014795">
    <property type="entry name" value="TacA_1-like"/>
</dbReference>
<evidence type="ECO:0000256" key="1">
    <source>
        <dbReference type="ARBA" id="ARBA00022649"/>
    </source>
</evidence>
<keyword evidence="4" id="KW-1185">Reference proteome</keyword>
<reference evidence="3 4" key="1">
    <citation type="submission" date="2023-04" db="EMBL/GenBank/DDBJ databases">
        <title>A novel bacteria isolated from coastal sediment.</title>
        <authorList>
            <person name="Liu X.-J."/>
            <person name="Du Z.-J."/>
        </authorList>
    </citation>
    <scope>NUCLEOTIDE SEQUENCE [LARGE SCALE GENOMIC DNA]</scope>
    <source>
        <strain evidence="3 4">SDUM461003</strain>
    </source>
</reference>
<comment type="caution">
    <text evidence="3">The sequence shown here is derived from an EMBL/GenBank/DDBJ whole genome shotgun (WGS) entry which is preliminary data.</text>
</comment>
<evidence type="ECO:0000313" key="4">
    <source>
        <dbReference type="Proteomes" id="UP001225316"/>
    </source>
</evidence>
<dbReference type="EMBL" id="JARXHW010000016">
    <property type="protein sequence ID" value="MDQ8207560.1"/>
    <property type="molecule type" value="Genomic_DNA"/>
</dbReference>